<comment type="caution">
    <text evidence="3">The sequence shown here is derived from an EMBL/GenBank/DDBJ whole genome shotgun (WGS) entry which is preliminary data.</text>
</comment>
<reference evidence="3" key="2">
    <citation type="submission" date="2023-02" db="EMBL/GenBank/DDBJ databases">
        <authorList>
            <consortium name="DOE Joint Genome Institute"/>
            <person name="Mondo S.J."/>
            <person name="Chang Y."/>
            <person name="Wang Y."/>
            <person name="Ahrendt S."/>
            <person name="Andreopoulos W."/>
            <person name="Barry K."/>
            <person name="Beard J."/>
            <person name="Benny G.L."/>
            <person name="Blankenship S."/>
            <person name="Bonito G."/>
            <person name="Cuomo C."/>
            <person name="Desiro A."/>
            <person name="Gervers K.A."/>
            <person name="Hundley H."/>
            <person name="Kuo A."/>
            <person name="LaButti K."/>
            <person name="Lang B.F."/>
            <person name="Lipzen A."/>
            <person name="O'Donnell K."/>
            <person name="Pangilinan J."/>
            <person name="Reynolds N."/>
            <person name="Sandor L."/>
            <person name="Smith M.W."/>
            <person name="Tsang A."/>
            <person name="Grigoriev I.V."/>
            <person name="Stajich J.E."/>
            <person name="Spatafora J.W."/>
        </authorList>
    </citation>
    <scope>NUCLEOTIDE SEQUENCE</scope>
    <source>
        <strain evidence="3">RSA 2281</strain>
    </source>
</reference>
<dbReference type="InterPro" id="IPR011990">
    <property type="entry name" value="TPR-like_helical_dom_sf"/>
</dbReference>
<dbReference type="Pfam" id="PF00646">
    <property type="entry name" value="F-box"/>
    <property type="match status" value="1"/>
</dbReference>
<dbReference type="Gene3D" id="3.80.10.10">
    <property type="entry name" value="Ribonuclease Inhibitor"/>
    <property type="match status" value="1"/>
</dbReference>
<feature type="domain" description="F-box" evidence="2">
    <location>
        <begin position="164"/>
        <end position="193"/>
    </location>
</feature>
<reference evidence="3" key="1">
    <citation type="journal article" date="2022" name="IScience">
        <title>Evolution of zygomycete secretomes and the origins of terrestrial fungal ecologies.</title>
        <authorList>
            <person name="Chang Y."/>
            <person name="Wang Y."/>
            <person name="Mondo S."/>
            <person name="Ahrendt S."/>
            <person name="Andreopoulos W."/>
            <person name="Barry K."/>
            <person name="Beard J."/>
            <person name="Benny G.L."/>
            <person name="Blankenship S."/>
            <person name="Bonito G."/>
            <person name="Cuomo C."/>
            <person name="Desiro A."/>
            <person name="Gervers K.A."/>
            <person name="Hundley H."/>
            <person name="Kuo A."/>
            <person name="LaButti K."/>
            <person name="Lang B.F."/>
            <person name="Lipzen A."/>
            <person name="O'Donnell K."/>
            <person name="Pangilinan J."/>
            <person name="Reynolds N."/>
            <person name="Sandor L."/>
            <person name="Smith M.E."/>
            <person name="Tsang A."/>
            <person name="Grigoriev I.V."/>
            <person name="Stajich J.E."/>
            <person name="Spatafora J.W."/>
        </authorList>
    </citation>
    <scope>NUCLEOTIDE SEQUENCE</scope>
    <source>
        <strain evidence="3">RSA 2281</strain>
    </source>
</reference>
<sequence length="821" mass="94029">MAITALPSIEAVPVPGHAYSTLTQTQLDISYTLNAFEKGKNACAAHDYDQAIEFYTEALHSLQTDLTAIILHHRAFTYELKQNYKQALHDSQQANPNNDSIFPDPYLIGANVLILTNKPQEAVTLCEKGRNHVLSENHRELLVKKSEQAKEAVSKQNQWMTNFLPFEVSSRILSLIPFMTRIQLSRTCKFWNKYLLQDWPDMWSTIADNDLPNKKLALDRFLQQIPANRVKKVILSFSSVDDRDYLGFMTIQNSNGDSEQDDDDYFIQDVPDESDDEEDDSEEEDGDDEMLCDDEEEEEEEEERPRDYRIAYPSNIALKTILEKNWCKIESIEIKNVNKAKLHAICEINKSTLRDVQLYDNTSGYTMRYPQALYDVLTLCPNLRSVCTIFYNDSYSSRFGYGIIGNNQQAVLPLPPLPENLQLTHLALSIPMALNELQHLIKHVPRLISLALDVEHFISYGETLQIIYDFCPELRSLTYTRIGPGYKSSSLSSSTPTPSSAGLRMLKLYIPEYKAKGDANIDFQVARFLERSSNTIEYLELKTEPLSKPGKHQWLTVLQKHTAPKLHTLKLYGTPECPQFGSRHLSMLLDACPSLHDVSLAGRYFFNDSVLHHLGRCGAKHLNIYFQDDKLCFSEPEVKPFDGDGIVTIRGIAGIFEESETLQVFNFMGDCLSRSRDKKGVLAKNLGKQISKCKTIRQVNFSSFQLFGDKELVPFLEELKDSDLKILKVKLVIFSRMSEKLIKAFAALRNMEYIQLKDENCYVDQEALIKIFDAHRQGNCQRFAINVAQEDCNYVKGCKEYPCRMDHEPEKRYSINVNRFA</sequence>
<dbReference type="AlphaFoldDB" id="A0AAD5K2T4"/>
<dbReference type="Gene3D" id="1.25.40.10">
    <property type="entry name" value="Tetratricopeptide repeat domain"/>
    <property type="match status" value="1"/>
</dbReference>
<evidence type="ECO:0000313" key="4">
    <source>
        <dbReference type="Proteomes" id="UP001209540"/>
    </source>
</evidence>
<dbReference type="SUPFAM" id="SSF81383">
    <property type="entry name" value="F-box domain"/>
    <property type="match status" value="1"/>
</dbReference>
<keyword evidence="4" id="KW-1185">Reference proteome</keyword>
<dbReference type="InterPro" id="IPR001810">
    <property type="entry name" value="F-box_dom"/>
</dbReference>
<feature type="compositionally biased region" description="Acidic residues" evidence="1">
    <location>
        <begin position="258"/>
        <end position="302"/>
    </location>
</feature>
<dbReference type="EMBL" id="JAIXMP010000028">
    <property type="protein sequence ID" value="KAI9252371.1"/>
    <property type="molecule type" value="Genomic_DNA"/>
</dbReference>
<dbReference type="SUPFAM" id="SSF52047">
    <property type="entry name" value="RNI-like"/>
    <property type="match status" value="1"/>
</dbReference>
<dbReference type="CDD" id="cd09917">
    <property type="entry name" value="F-box_SF"/>
    <property type="match status" value="1"/>
</dbReference>
<gene>
    <name evidence="3" type="ORF">BDA99DRAFT_607867</name>
</gene>
<proteinExistence type="predicted"/>
<accession>A0AAD5K2T4</accession>
<organism evidence="3 4">
    <name type="scientific">Phascolomyces articulosus</name>
    <dbReference type="NCBI Taxonomy" id="60185"/>
    <lineage>
        <taxon>Eukaryota</taxon>
        <taxon>Fungi</taxon>
        <taxon>Fungi incertae sedis</taxon>
        <taxon>Mucoromycota</taxon>
        <taxon>Mucoromycotina</taxon>
        <taxon>Mucoromycetes</taxon>
        <taxon>Mucorales</taxon>
        <taxon>Lichtheimiaceae</taxon>
        <taxon>Phascolomyces</taxon>
    </lineage>
</organism>
<dbReference type="InterPro" id="IPR032675">
    <property type="entry name" value="LRR_dom_sf"/>
</dbReference>
<dbReference type="Proteomes" id="UP001209540">
    <property type="component" value="Unassembled WGS sequence"/>
</dbReference>
<evidence type="ECO:0000259" key="2">
    <source>
        <dbReference type="Pfam" id="PF00646"/>
    </source>
</evidence>
<evidence type="ECO:0000256" key="1">
    <source>
        <dbReference type="SAM" id="MobiDB-lite"/>
    </source>
</evidence>
<protein>
    <recommendedName>
        <fullName evidence="2">F-box domain-containing protein</fullName>
    </recommendedName>
</protein>
<dbReference type="SUPFAM" id="SSF48452">
    <property type="entry name" value="TPR-like"/>
    <property type="match status" value="1"/>
</dbReference>
<dbReference type="InterPro" id="IPR036047">
    <property type="entry name" value="F-box-like_dom_sf"/>
</dbReference>
<name>A0AAD5K2T4_9FUNG</name>
<feature type="region of interest" description="Disordered" evidence="1">
    <location>
        <begin position="251"/>
        <end position="308"/>
    </location>
</feature>
<evidence type="ECO:0000313" key="3">
    <source>
        <dbReference type="EMBL" id="KAI9252371.1"/>
    </source>
</evidence>